<reference evidence="1" key="1">
    <citation type="submission" date="2021-01" db="EMBL/GenBank/DDBJ databases">
        <title>Phytophthora aleatoria, a newly-described species from Pinus radiata is distinct from Phytophthora cactorum isolates based on comparative genomics.</title>
        <authorList>
            <person name="Mcdougal R."/>
            <person name="Panda P."/>
            <person name="Williams N."/>
            <person name="Studholme D.J."/>
        </authorList>
    </citation>
    <scope>NUCLEOTIDE SEQUENCE</scope>
    <source>
        <strain evidence="1">NZFS 3830</strain>
    </source>
</reference>
<evidence type="ECO:0000313" key="1">
    <source>
        <dbReference type="EMBL" id="KAG6953658.1"/>
    </source>
</evidence>
<protein>
    <submittedName>
        <fullName evidence="1">Uncharacterized protein</fullName>
    </submittedName>
</protein>
<dbReference type="Proteomes" id="UP000688947">
    <property type="component" value="Unassembled WGS sequence"/>
</dbReference>
<name>A0A8T1U3K6_9STRA</name>
<comment type="caution">
    <text evidence="1">The sequence shown here is derived from an EMBL/GenBank/DDBJ whole genome shotgun (WGS) entry which is preliminary data.</text>
</comment>
<dbReference type="EMBL" id="JAENGZ010000808">
    <property type="protein sequence ID" value="KAG6953658.1"/>
    <property type="molecule type" value="Genomic_DNA"/>
</dbReference>
<dbReference type="AlphaFoldDB" id="A0A8T1U3K6"/>
<evidence type="ECO:0000313" key="2">
    <source>
        <dbReference type="Proteomes" id="UP000688947"/>
    </source>
</evidence>
<accession>A0A8T1U3K6</accession>
<dbReference type="OrthoDB" id="126242at2759"/>
<organism evidence="1 2">
    <name type="scientific">Phytophthora cactorum</name>
    <dbReference type="NCBI Taxonomy" id="29920"/>
    <lineage>
        <taxon>Eukaryota</taxon>
        <taxon>Sar</taxon>
        <taxon>Stramenopiles</taxon>
        <taxon>Oomycota</taxon>
        <taxon>Peronosporomycetes</taxon>
        <taxon>Peronosporales</taxon>
        <taxon>Peronosporaceae</taxon>
        <taxon>Phytophthora</taxon>
    </lineage>
</organism>
<dbReference type="VEuPathDB" id="FungiDB:PC110_g11636"/>
<proteinExistence type="predicted"/>
<sequence>MHFLYILTKKFCLSKEVTELVHEGRLSPHGLSSTVENIKRRREKRFYKVICMFADEPEKLSSVWLETSRIYSAFCEKIMRCTQVKRALRMYHSVKFCKRLKIWPGGTGKRESMKDAKMLVLLQNEIGQIVGRWLTRSENNFETRELLEHVKSACPVETDSNMCVIISDNANAVRSLVNEVFGSAVSVRQDPFHVVQRFTEKVKDKGTKNTYGQTVA</sequence>
<gene>
    <name evidence="1" type="ORF">JG687_00012266</name>
</gene>